<feature type="binding site" evidence="5">
    <location>
        <position position="127"/>
    </location>
    <ligand>
        <name>alpha-D-mannose 1-phosphate</name>
        <dbReference type="ChEBI" id="CHEBI:58409"/>
    </ligand>
</feature>
<proteinExistence type="predicted"/>
<feature type="active site" description="Proton donor/acceptor" evidence="4">
    <location>
        <position position="13"/>
    </location>
</feature>
<evidence type="ECO:0000256" key="3">
    <source>
        <dbReference type="ARBA" id="ARBA00022842"/>
    </source>
</evidence>
<dbReference type="Gene3D" id="3.40.50.1000">
    <property type="entry name" value="HAD superfamily/HAD-like"/>
    <property type="match status" value="1"/>
</dbReference>
<reference evidence="7 8" key="1">
    <citation type="submission" date="2019-03" db="EMBL/GenBank/DDBJ databases">
        <title>Genomic Encyclopedia of Type Strains, Phase IV (KMG-V): Genome sequencing to study the core and pangenomes of soil and plant-associated prokaryotes.</title>
        <authorList>
            <person name="Whitman W."/>
        </authorList>
    </citation>
    <scope>NUCLEOTIDE SEQUENCE [LARGE SCALE GENOMIC DNA]</scope>
    <source>
        <strain evidence="7 8">23C40</strain>
    </source>
</reference>
<comment type="caution">
    <text evidence="7">The sequence shown here is derived from an EMBL/GenBank/DDBJ whole genome shotgun (WGS) entry which is preliminary data.</text>
</comment>
<name>A0A4R2BTT7_9HYPH</name>
<dbReference type="InterPro" id="IPR023214">
    <property type="entry name" value="HAD_sf"/>
</dbReference>
<dbReference type="Proteomes" id="UP000295043">
    <property type="component" value="Unassembled WGS sequence"/>
</dbReference>
<dbReference type="InterPro" id="IPR005002">
    <property type="entry name" value="PMM"/>
</dbReference>
<dbReference type="InterPro" id="IPR036412">
    <property type="entry name" value="HAD-like_sf"/>
</dbReference>
<gene>
    <name evidence="7" type="ORF">EV184_108209</name>
</gene>
<feature type="binding site" evidence="5">
    <location>
        <position position="172"/>
    </location>
    <ligand>
        <name>alpha-D-mannose 1-phosphate</name>
        <dbReference type="ChEBI" id="CHEBI:58409"/>
    </ligand>
</feature>
<dbReference type="GO" id="GO:0004615">
    <property type="term" value="F:phosphomannomutase activity"/>
    <property type="evidence" value="ECO:0007669"/>
    <property type="project" value="InterPro"/>
</dbReference>
<comment type="cofactor">
    <cofactor evidence="6">
        <name>Mg(2+)</name>
        <dbReference type="ChEBI" id="CHEBI:18420"/>
    </cofactor>
</comment>
<dbReference type="SUPFAM" id="SSF56784">
    <property type="entry name" value="HAD-like"/>
    <property type="match status" value="1"/>
</dbReference>
<feature type="binding site" evidence="5">
    <location>
        <position position="170"/>
    </location>
    <ligand>
        <name>alpha-D-mannose 1-phosphate</name>
        <dbReference type="ChEBI" id="CHEBI:58409"/>
    </ligand>
</feature>
<keyword evidence="1" id="KW-0963">Cytoplasm</keyword>
<protein>
    <submittedName>
        <fullName evidence="7">Phosphomannomutase</fullName>
    </submittedName>
</protein>
<keyword evidence="3 6" id="KW-0460">Magnesium</keyword>
<accession>A0A4R2BTT7</accession>
<dbReference type="EMBL" id="SLVU01000008">
    <property type="protein sequence ID" value="TCN30335.1"/>
    <property type="molecule type" value="Genomic_DNA"/>
</dbReference>
<dbReference type="GO" id="GO:0046872">
    <property type="term" value="F:metal ion binding"/>
    <property type="evidence" value="ECO:0007669"/>
    <property type="project" value="UniProtKB-KW"/>
</dbReference>
<evidence type="ECO:0000256" key="6">
    <source>
        <dbReference type="PIRSR" id="PIRSR605002-3"/>
    </source>
</evidence>
<feature type="binding site" evidence="5">
    <location>
        <position position="116"/>
    </location>
    <ligand>
        <name>alpha-D-mannose 1-phosphate</name>
        <dbReference type="ChEBI" id="CHEBI:58409"/>
    </ligand>
</feature>
<evidence type="ECO:0000256" key="4">
    <source>
        <dbReference type="PIRSR" id="PIRSR605002-1"/>
    </source>
</evidence>
<feature type="binding site" evidence="6">
    <location>
        <position position="13"/>
    </location>
    <ligand>
        <name>Mg(2+)</name>
        <dbReference type="ChEBI" id="CHEBI:18420"/>
        <label>1</label>
    </ligand>
</feature>
<dbReference type="GO" id="GO:0005829">
    <property type="term" value="C:cytosol"/>
    <property type="evidence" value="ECO:0007669"/>
    <property type="project" value="TreeGrafter"/>
</dbReference>
<sequence>MVGGMTILLFDMDGVLTAPRQPMTAEMADLIVAATALRYCYIVTGSDYAKVAEQVPKSVLDRLTGVFACAGNEYWSGSEPLARRPHEFPVEMFSAIDALIDASSYPIRMGGHVEHRSRMLNVSVVGRRADPDQRLAYAQFDREAGERLAIAATIMTLFPAYDATCGGEISIDIVPKGCGKEQVAAMLPLSSGPVYFFADQLDPGGNDWPLACELRKESPANRNFRVRSPADTKVLLEAMLHQVVA</sequence>
<evidence type="ECO:0000256" key="2">
    <source>
        <dbReference type="ARBA" id="ARBA00022723"/>
    </source>
</evidence>
<evidence type="ECO:0000313" key="8">
    <source>
        <dbReference type="Proteomes" id="UP000295043"/>
    </source>
</evidence>
<dbReference type="AlphaFoldDB" id="A0A4R2BTT7"/>
<dbReference type="InterPro" id="IPR043169">
    <property type="entry name" value="PMM_cap"/>
</dbReference>
<feature type="binding site" evidence="5">
    <location>
        <position position="134"/>
    </location>
    <ligand>
        <name>alpha-D-mannose 1-phosphate</name>
        <dbReference type="ChEBI" id="CHEBI:58409"/>
    </ligand>
</feature>
<feature type="binding site" evidence="6">
    <location>
        <position position="199"/>
    </location>
    <ligand>
        <name>Mg(2+)</name>
        <dbReference type="ChEBI" id="CHEBI:18420"/>
        <label>1</label>
    </ligand>
</feature>
<dbReference type="PANTHER" id="PTHR10466">
    <property type="entry name" value="PHOSPHOMANNOMUTASE"/>
    <property type="match status" value="1"/>
</dbReference>
<feature type="binding site" evidence="6">
    <location>
        <position position="11"/>
    </location>
    <ligand>
        <name>Mg(2+)</name>
        <dbReference type="ChEBI" id="CHEBI:18420"/>
        <label>1</label>
    </ligand>
</feature>
<dbReference type="GO" id="GO:0006013">
    <property type="term" value="P:mannose metabolic process"/>
    <property type="evidence" value="ECO:0007669"/>
    <property type="project" value="TreeGrafter"/>
</dbReference>
<evidence type="ECO:0000256" key="1">
    <source>
        <dbReference type="ARBA" id="ARBA00022490"/>
    </source>
</evidence>
<dbReference type="GO" id="GO:0006487">
    <property type="term" value="P:protein N-linked glycosylation"/>
    <property type="evidence" value="ECO:0007669"/>
    <property type="project" value="TreeGrafter"/>
</dbReference>
<evidence type="ECO:0000313" key="7">
    <source>
        <dbReference type="EMBL" id="TCN30335.1"/>
    </source>
</evidence>
<keyword evidence="2 6" id="KW-0479">Metal-binding</keyword>
<dbReference type="Gene3D" id="3.30.1240.20">
    <property type="match status" value="1"/>
</dbReference>
<dbReference type="PANTHER" id="PTHR10466:SF0">
    <property type="entry name" value="PHOSPHOMANNOMUTASE"/>
    <property type="match status" value="1"/>
</dbReference>
<dbReference type="Pfam" id="PF03332">
    <property type="entry name" value="PMM"/>
    <property type="match status" value="1"/>
</dbReference>
<evidence type="ECO:0000256" key="5">
    <source>
        <dbReference type="PIRSR" id="PIRSR605002-2"/>
    </source>
</evidence>
<dbReference type="GO" id="GO:0009298">
    <property type="term" value="P:GDP-mannose biosynthetic process"/>
    <property type="evidence" value="ECO:0007669"/>
    <property type="project" value="InterPro"/>
</dbReference>
<feature type="binding site" evidence="5">
    <location>
        <position position="20"/>
    </location>
    <ligand>
        <name>alpha-D-mannose 1-phosphate</name>
        <dbReference type="ChEBI" id="CHEBI:58409"/>
    </ligand>
</feature>
<organism evidence="7 8">
    <name type="scientific">Sinorhizobium americanum</name>
    <dbReference type="NCBI Taxonomy" id="194963"/>
    <lineage>
        <taxon>Bacteria</taxon>
        <taxon>Pseudomonadati</taxon>
        <taxon>Pseudomonadota</taxon>
        <taxon>Alphaproteobacteria</taxon>
        <taxon>Hyphomicrobiales</taxon>
        <taxon>Rhizobiaceae</taxon>
        <taxon>Sinorhizobium/Ensifer group</taxon>
        <taxon>Sinorhizobium</taxon>
    </lineage>
</organism>
<feature type="active site" description="Nucleophile" evidence="4">
    <location>
        <position position="11"/>
    </location>
</feature>